<protein>
    <submittedName>
        <fullName evidence="8">MFS transporter</fullName>
    </submittedName>
</protein>
<gene>
    <name evidence="8" type="ORF">H9Q79_00500</name>
</gene>
<feature type="transmembrane region" description="Helical" evidence="6">
    <location>
        <begin position="241"/>
        <end position="261"/>
    </location>
</feature>
<keyword evidence="4 6" id="KW-1133">Transmembrane helix</keyword>
<evidence type="ECO:0000256" key="4">
    <source>
        <dbReference type="ARBA" id="ARBA00022989"/>
    </source>
</evidence>
<dbReference type="SUPFAM" id="SSF103473">
    <property type="entry name" value="MFS general substrate transporter"/>
    <property type="match status" value="1"/>
</dbReference>
<feature type="transmembrane region" description="Helical" evidence="6">
    <location>
        <begin position="140"/>
        <end position="162"/>
    </location>
</feature>
<sequence length="396" mass="42107">MGEQKRNLTMGNTIGILAISLMMYASGSLIAPALNALQNSFPDTPYATIRMIMSSMYLTVLIFSLISGKLGDMVSKKMLVVVGLAIYGTMGLVGASMNSVTGLMISRLLMGCGVGLVLPQSTAIIMMFYEGKAKDRNLGFATGTSNFGSMLGSIIGGSLAAISWRYNFYAFAFAFVIMILVIFLVPATPVQKRSKEERAAAEKIPAKFIVLVIGMFLIQVYSLVTPTNMAVFYLGEKIGPPALLGITMALITGTGCVAGFILPAVRKLLKGATVLVSCVILGIGFLVLSRADSVGLAMLAQILIGFGYGCITPMIFIANAKMVPQSQIQKSNGILSASLYLGCFMTAYIQQWIGAVSGNGTQRFMFQVFGIGGFLVAVVILVITVALMSRKGRKTD</sequence>
<evidence type="ECO:0000256" key="6">
    <source>
        <dbReference type="SAM" id="Phobius"/>
    </source>
</evidence>
<dbReference type="Pfam" id="PF07690">
    <property type="entry name" value="MFS_1"/>
    <property type="match status" value="1"/>
</dbReference>
<reference evidence="8 9" key="1">
    <citation type="submission" date="2020-08" db="EMBL/GenBank/DDBJ databases">
        <authorList>
            <person name="Liu C."/>
            <person name="Sun Q."/>
        </authorList>
    </citation>
    <scope>NUCLEOTIDE SEQUENCE [LARGE SCALE GENOMIC DNA]</scope>
    <source>
        <strain evidence="8 9">NSJ-29</strain>
    </source>
</reference>
<dbReference type="AlphaFoldDB" id="A0A7G9GDF2"/>
<dbReference type="GO" id="GO:0022857">
    <property type="term" value="F:transmembrane transporter activity"/>
    <property type="evidence" value="ECO:0007669"/>
    <property type="project" value="InterPro"/>
</dbReference>
<dbReference type="KEGG" id="whj:H9Q79_00500"/>
<feature type="transmembrane region" description="Helical" evidence="6">
    <location>
        <begin position="78"/>
        <end position="96"/>
    </location>
</feature>
<dbReference type="PANTHER" id="PTHR42718">
    <property type="entry name" value="MAJOR FACILITATOR SUPERFAMILY MULTIDRUG TRANSPORTER MFSC"/>
    <property type="match status" value="1"/>
</dbReference>
<accession>A0A7G9GDF2</accession>
<keyword evidence="5 6" id="KW-0472">Membrane</keyword>
<feature type="transmembrane region" description="Helical" evidence="6">
    <location>
        <begin position="332"/>
        <end position="353"/>
    </location>
</feature>
<keyword evidence="3 6" id="KW-0812">Transmembrane</keyword>
<keyword evidence="2" id="KW-0813">Transport</keyword>
<keyword evidence="9" id="KW-1185">Reference proteome</keyword>
<evidence type="ECO:0000313" key="9">
    <source>
        <dbReference type="Proteomes" id="UP000515860"/>
    </source>
</evidence>
<dbReference type="InterPro" id="IPR020846">
    <property type="entry name" value="MFS_dom"/>
</dbReference>
<organism evidence="8 9">
    <name type="scientific">Wansuia hejianensis</name>
    <dbReference type="NCBI Taxonomy" id="2763667"/>
    <lineage>
        <taxon>Bacteria</taxon>
        <taxon>Bacillati</taxon>
        <taxon>Bacillota</taxon>
        <taxon>Clostridia</taxon>
        <taxon>Lachnospirales</taxon>
        <taxon>Lachnospiraceae</taxon>
        <taxon>Wansuia</taxon>
    </lineage>
</organism>
<evidence type="ECO:0000313" key="8">
    <source>
        <dbReference type="EMBL" id="QNM08834.1"/>
    </source>
</evidence>
<feature type="transmembrane region" description="Helical" evidence="6">
    <location>
        <begin position="268"/>
        <end position="288"/>
    </location>
</feature>
<evidence type="ECO:0000256" key="1">
    <source>
        <dbReference type="ARBA" id="ARBA00004651"/>
    </source>
</evidence>
<feature type="transmembrane region" description="Helical" evidence="6">
    <location>
        <begin position="208"/>
        <end position="235"/>
    </location>
</feature>
<feature type="transmembrane region" description="Helical" evidence="6">
    <location>
        <begin position="168"/>
        <end position="187"/>
    </location>
</feature>
<feature type="transmembrane region" description="Helical" evidence="6">
    <location>
        <begin position="12"/>
        <end position="34"/>
    </location>
</feature>
<evidence type="ECO:0000256" key="3">
    <source>
        <dbReference type="ARBA" id="ARBA00022692"/>
    </source>
</evidence>
<dbReference type="InterPro" id="IPR036259">
    <property type="entry name" value="MFS_trans_sf"/>
</dbReference>
<dbReference type="PANTHER" id="PTHR42718:SF9">
    <property type="entry name" value="MAJOR FACILITATOR SUPERFAMILY MULTIDRUG TRANSPORTER MFSC"/>
    <property type="match status" value="1"/>
</dbReference>
<dbReference type="Proteomes" id="UP000515860">
    <property type="component" value="Chromosome"/>
</dbReference>
<evidence type="ECO:0000256" key="5">
    <source>
        <dbReference type="ARBA" id="ARBA00023136"/>
    </source>
</evidence>
<dbReference type="RefSeq" id="WP_249328965.1">
    <property type="nucleotide sequence ID" value="NZ_CP060635.1"/>
</dbReference>
<comment type="subcellular location">
    <subcellularLocation>
        <location evidence="1">Cell membrane</location>
        <topology evidence="1">Multi-pass membrane protein</topology>
    </subcellularLocation>
</comment>
<evidence type="ECO:0000259" key="7">
    <source>
        <dbReference type="PROSITE" id="PS50850"/>
    </source>
</evidence>
<dbReference type="EMBL" id="CP060635">
    <property type="protein sequence ID" value="QNM08834.1"/>
    <property type="molecule type" value="Genomic_DNA"/>
</dbReference>
<evidence type="ECO:0000256" key="2">
    <source>
        <dbReference type="ARBA" id="ARBA00022448"/>
    </source>
</evidence>
<dbReference type="GO" id="GO:0005886">
    <property type="term" value="C:plasma membrane"/>
    <property type="evidence" value="ECO:0007669"/>
    <property type="project" value="UniProtKB-SubCell"/>
</dbReference>
<feature type="transmembrane region" description="Helical" evidence="6">
    <location>
        <begin position="46"/>
        <end position="66"/>
    </location>
</feature>
<name>A0A7G9GDF2_9FIRM</name>
<feature type="transmembrane region" description="Helical" evidence="6">
    <location>
        <begin position="365"/>
        <end position="388"/>
    </location>
</feature>
<dbReference type="Gene3D" id="1.20.1250.20">
    <property type="entry name" value="MFS general substrate transporter like domains"/>
    <property type="match status" value="1"/>
</dbReference>
<feature type="domain" description="Major facilitator superfamily (MFS) profile" evidence="7">
    <location>
        <begin position="12"/>
        <end position="391"/>
    </location>
</feature>
<feature type="transmembrane region" description="Helical" evidence="6">
    <location>
        <begin position="294"/>
        <end position="320"/>
    </location>
</feature>
<dbReference type="PROSITE" id="PS50850">
    <property type="entry name" value="MFS"/>
    <property type="match status" value="1"/>
</dbReference>
<proteinExistence type="predicted"/>
<feature type="transmembrane region" description="Helical" evidence="6">
    <location>
        <begin position="108"/>
        <end position="128"/>
    </location>
</feature>
<dbReference type="InterPro" id="IPR011701">
    <property type="entry name" value="MFS"/>
</dbReference>